<evidence type="ECO:0000313" key="3">
    <source>
        <dbReference type="EMBL" id="KAF1919547.1"/>
    </source>
</evidence>
<feature type="region of interest" description="Disordered" evidence="1">
    <location>
        <begin position="289"/>
        <end position="439"/>
    </location>
</feature>
<evidence type="ECO:0000313" key="4">
    <source>
        <dbReference type="Proteomes" id="UP000800096"/>
    </source>
</evidence>
<dbReference type="OrthoDB" id="3357002at2759"/>
<proteinExistence type="predicted"/>
<dbReference type="PANTHER" id="PTHR35184">
    <property type="entry name" value="YALI0C10208P"/>
    <property type="match status" value="1"/>
</dbReference>
<protein>
    <submittedName>
        <fullName evidence="3">Uncharacterized protein</fullName>
    </submittedName>
</protein>
<feature type="compositionally biased region" description="Basic and acidic residues" evidence="1">
    <location>
        <begin position="394"/>
        <end position="405"/>
    </location>
</feature>
<evidence type="ECO:0000256" key="1">
    <source>
        <dbReference type="SAM" id="MobiDB-lite"/>
    </source>
</evidence>
<organism evidence="3 4">
    <name type="scientific">Ampelomyces quisqualis</name>
    <name type="common">Powdery mildew agent</name>
    <dbReference type="NCBI Taxonomy" id="50730"/>
    <lineage>
        <taxon>Eukaryota</taxon>
        <taxon>Fungi</taxon>
        <taxon>Dikarya</taxon>
        <taxon>Ascomycota</taxon>
        <taxon>Pezizomycotina</taxon>
        <taxon>Dothideomycetes</taxon>
        <taxon>Pleosporomycetidae</taxon>
        <taxon>Pleosporales</taxon>
        <taxon>Pleosporineae</taxon>
        <taxon>Phaeosphaeriaceae</taxon>
        <taxon>Ampelomyces</taxon>
    </lineage>
</organism>
<keyword evidence="2" id="KW-0472">Membrane</keyword>
<dbReference type="Proteomes" id="UP000800096">
    <property type="component" value="Unassembled WGS sequence"/>
</dbReference>
<reference evidence="3" key="1">
    <citation type="journal article" date="2020" name="Stud. Mycol.">
        <title>101 Dothideomycetes genomes: a test case for predicting lifestyles and emergence of pathogens.</title>
        <authorList>
            <person name="Haridas S."/>
            <person name="Albert R."/>
            <person name="Binder M."/>
            <person name="Bloem J."/>
            <person name="Labutti K."/>
            <person name="Salamov A."/>
            <person name="Andreopoulos B."/>
            <person name="Baker S."/>
            <person name="Barry K."/>
            <person name="Bills G."/>
            <person name="Bluhm B."/>
            <person name="Cannon C."/>
            <person name="Castanera R."/>
            <person name="Culley D."/>
            <person name="Daum C."/>
            <person name="Ezra D."/>
            <person name="Gonzalez J."/>
            <person name="Henrissat B."/>
            <person name="Kuo A."/>
            <person name="Liang C."/>
            <person name="Lipzen A."/>
            <person name="Lutzoni F."/>
            <person name="Magnuson J."/>
            <person name="Mondo S."/>
            <person name="Nolan M."/>
            <person name="Ohm R."/>
            <person name="Pangilinan J."/>
            <person name="Park H.-J."/>
            <person name="Ramirez L."/>
            <person name="Alfaro M."/>
            <person name="Sun H."/>
            <person name="Tritt A."/>
            <person name="Yoshinaga Y."/>
            <person name="Zwiers L.-H."/>
            <person name="Turgeon B."/>
            <person name="Goodwin S."/>
            <person name="Spatafora J."/>
            <person name="Crous P."/>
            <person name="Grigoriev I."/>
        </authorList>
    </citation>
    <scope>NUCLEOTIDE SEQUENCE</scope>
    <source>
        <strain evidence="3">HMLAC05119</strain>
    </source>
</reference>
<keyword evidence="2" id="KW-0812">Transmembrane</keyword>
<feature type="compositionally biased region" description="Basic and acidic residues" evidence="1">
    <location>
        <begin position="319"/>
        <end position="343"/>
    </location>
</feature>
<keyword evidence="4" id="KW-1185">Reference proteome</keyword>
<feature type="transmembrane region" description="Helical" evidence="2">
    <location>
        <begin position="185"/>
        <end position="208"/>
    </location>
</feature>
<dbReference type="AlphaFoldDB" id="A0A6A5R0B1"/>
<feature type="transmembrane region" description="Helical" evidence="2">
    <location>
        <begin position="35"/>
        <end position="55"/>
    </location>
</feature>
<dbReference type="PANTHER" id="PTHR35184:SF1">
    <property type="entry name" value="INTEGRAL MEMBRANE PROTEIN"/>
    <property type="match status" value="1"/>
</dbReference>
<feature type="compositionally biased region" description="Basic and acidic residues" evidence="1">
    <location>
        <begin position="302"/>
        <end position="311"/>
    </location>
</feature>
<keyword evidence="2" id="KW-1133">Transmembrane helix</keyword>
<name>A0A6A5R0B1_AMPQU</name>
<accession>A0A6A5R0B1</accession>
<feature type="compositionally biased region" description="Low complexity" evidence="1">
    <location>
        <begin position="364"/>
        <end position="384"/>
    </location>
</feature>
<feature type="transmembrane region" description="Helical" evidence="2">
    <location>
        <begin position="101"/>
        <end position="124"/>
    </location>
</feature>
<feature type="transmembrane region" description="Helical" evidence="2">
    <location>
        <begin position="144"/>
        <end position="165"/>
    </location>
</feature>
<gene>
    <name evidence="3" type="ORF">BDU57DRAFT_536518</name>
</gene>
<sequence length="496" mass="55142">MASQGTMPPSASSESPPYAPMVWTLGGPPVKRVDIPAQTVFMVLFLIGAAMHVRIFRGNLSRGHKFVPNLCIFVFCMSRVLTSILRIAFVSQPRNARIALAAQIFLATDVLILFIINLIFAMRLVRATHRRFGWHLAFGMGFKILLLIIGATLIMIITATIQIAYTLDPQIRIADRSLQLYGSTVLAILATLPLPMVAITLLIPYAPIDEFGTGRLRTKVTMLLVSTTLLSTGAWYRCGITWQTPVPQTQPLPGYLGKGPFYVLNSLVELQTVMMYAILRVDNRWHIPNGAKGPGSYSKPQRSSDLEKQDSRPNSAEESVPKESESVHDDNYMETEIRIEINRGRAPPMPPIPENAHLSRSRSSHLSIPSSSRPVSRQPSLSQQILTKQPSSSQKREWRASEEHRIIRRLGGPWAQLPSPAESTFNESHTQASSPTRSMFSENARTSLGTGFSFVQPPSIRDTLHEGSGWTPEIQWDLASPRRFLSLKKKSLSLLG</sequence>
<feature type="compositionally biased region" description="Polar residues" evidence="1">
    <location>
        <begin position="421"/>
        <end position="439"/>
    </location>
</feature>
<dbReference type="EMBL" id="ML979133">
    <property type="protein sequence ID" value="KAF1919547.1"/>
    <property type="molecule type" value="Genomic_DNA"/>
</dbReference>
<evidence type="ECO:0000256" key="2">
    <source>
        <dbReference type="SAM" id="Phobius"/>
    </source>
</evidence>
<feature type="transmembrane region" description="Helical" evidence="2">
    <location>
        <begin position="67"/>
        <end position="89"/>
    </location>
</feature>